<evidence type="ECO:0000256" key="1">
    <source>
        <dbReference type="ARBA" id="ARBA00011738"/>
    </source>
</evidence>
<evidence type="ECO:0000259" key="9">
    <source>
        <dbReference type="SMART" id="SM00849"/>
    </source>
</evidence>
<dbReference type="NCBIfam" id="TIGR02651">
    <property type="entry name" value="RNase_Z"/>
    <property type="match status" value="1"/>
</dbReference>
<feature type="binding site" evidence="8">
    <location>
        <position position="61"/>
    </location>
    <ligand>
        <name>Zn(2+)</name>
        <dbReference type="ChEBI" id="CHEBI:29105"/>
        <label>1</label>
        <note>catalytic</note>
    </ligand>
</feature>
<feature type="binding site" evidence="8">
    <location>
        <position position="211"/>
    </location>
    <ligand>
        <name>Zn(2+)</name>
        <dbReference type="ChEBI" id="CHEBI:29105"/>
        <label>1</label>
        <note>catalytic</note>
    </ligand>
</feature>
<sequence>MFALTFLGTSASVPSAERNHPALLVEAAGKRVLVDCGEGTQRQLLRSGSGFRRLDRVLLTHAHLDHVLGIPGLFSTLGLRQSADVMSIHGGPGTLDIVIRMLAGLWGAGRAPIAVEFAALSEGQVVDAGDFTIACFPVRHRDTDSFGFAFQSPSRRHLRPDRLAALGVPDGPLRGELAAGRAVVIEGDRMVDPEDVLGPPSGGRKLVVIGDTETTEGLSQYVAGADLLVIEATFLDRDAATARDYGHLTAAEAAALAAAGNVRQLVLTHLSGRYEDDEILAEAARIFPNTRIAADFDHIVI</sequence>
<comment type="function">
    <text evidence="8">Zinc phosphodiesterase, which displays some tRNA 3'-processing endonuclease activity. Probably involved in tRNA maturation, by removing a 3'-trailer from precursor tRNA.</text>
</comment>
<dbReference type="Proteomes" id="UP000297700">
    <property type="component" value="Unassembled WGS sequence"/>
</dbReference>
<dbReference type="InterPro" id="IPR001279">
    <property type="entry name" value="Metallo-B-lactamas"/>
</dbReference>
<feature type="binding site" evidence="8">
    <location>
        <position position="63"/>
    </location>
    <ligand>
        <name>Zn(2+)</name>
        <dbReference type="ChEBI" id="CHEBI:29105"/>
        <label>1</label>
        <note>catalytic</note>
    </ligand>
</feature>
<feature type="domain" description="Metallo-beta-lactamase" evidence="9">
    <location>
        <begin position="19"/>
        <end position="234"/>
    </location>
</feature>
<comment type="similarity">
    <text evidence="8">Belongs to the RNase Z family.</text>
</comment>
<dbReference type="PANTHER" id="PTHR46018:SF7">
    <property type="entry name" value="RIBONUCLEASE Z"/>
    <property type="match status" value="1"/>
</dbReference>
<evidence type="ECO:0000256" key="4">
    <source>
        <dbReference type="ARBA" id="ARBA00022723"/>
    </source>
</evidence>
<feature type="binding site" evidence="8">
    <location>
        <position position="269"/>
    </location>
    <ligand>
        <name>Zn(2+)</name>
        <dbReference type="ChEBI" id="CHEBI:29105"/>
        <label>2</label>
        <note>catalytic</note>
    </ligand>
</feature>
<dbReference type="Gene3D" id="3.60.15.10">
    <property type="entry name" value="Ribonuclease Z/Hydroxyacylglutathione hydrolase-like"/>
    <property type="match status" value="1"/>
</dbReference>
<dbReference type="CDD" id="cd07717">
    <property type="entry name" value="RNaseZ_ZiPD-like_MBL-fold"/>
    <property type="match status" value="1"/>
</dbReference>
<feature type="binding site" evidence="8">
    <location>
        <position position="65"/>
    </location>
    <ligand>
        <name>Zn(2+)</name>
        <dbReference type="ChEBI" id="CHEBI:29105"/>
        <label>2</label>
        <note>catalytic</note>
    </ligand>
</feature>
<keyword evidence="3 8" id="KW-0540">Nuclease</keyword>
<dbReference type="SUPFAM" id="SSF56281">
    <property type="entry name" value="Metallo-hydrolase/oxidoreductase"/>
    <property type="match status" value="1"/>
</dbReference>
<dbReference type="EMBL" id="SPQS01000006">
    <property type="protein sequence ID" value="TFV76472.1"/>
    <property type="molecule type" value="Genomic_DNA"/>
</dbReference>
<feature type="binding site" evidence="8">
    <location>
        <position position="211"/>
    </location>
    <ligand>
        <name>Zn(2+)</name>
        <dbReference type="ChEBI" id="CHEBI:29105"/>
        <label>2</label>
        <note>catalytic</note>
    </ligand>
</feature>
<dbReference type="PANTHER" id="PTHR46018">
    <property type="entry name" value="ZINC PHOSPHODIESTERASE ELAC PROTEIN 1"/>
    <property type="match status" value="1"/>
</dbReference>
<feature type="binding site" evidence="8">
    <location>
        <position position="66"/>
    </location>
    <ligand>
        <name>Zn(2+)</name>
        <dbReference type="ChEBI" id="CHEBI:29105"/>
        <label>2</label>
        <note>catalytic</note>
    </ligand>
</feature>
<dbReference type="GO" id="GO:0042781">
    <property type="term" value="F:3'-tRNA processing endoribonuclease activity"/>
    <property type="evidence" value="ECO:0007669"/>
    <property type="project" value="UniProtKB-UniRule"/>
</dbReference>
<comment type="catalytic activity">
    <reaction evidence="8">
        <text>Endonucleolytic cleavage of RNA, removing extra 3' nucleotides from tRNA precursor, generating 3' termini of tRNAs. A 3'-hydroxy group is left at the tRNA terminus and a 5'-phosphoryl group is left at the trailer molecule.</text>
        <dbReference type="EC" id="3.1.26.11"/>
    </reaction>
</comment>
<protein>
    <recommendedName>
        <fullName evidence="8">Ribonuclease Z</fullName>
        <shortName evidence="8">RNase Z</shortName>
        <ecNumber evidence="8">3.1.26.11</ecNumber>
    </recommendedName>
    <alternativeName>
        <fullName evidence="8">tRNA 3 endonuclease</fullName>
    </alternativeName>
    <alternativeName>
        <fullName evidence="8">tRNase Z</fullName>
    </alternativeName>
</protein>
<evidence type="ECO:0000256" key="2">
    <source>
        <dbReference type="ARBA" id="ARBA00022694"/>
    </source>
</evidence>
<dbReference type="EC" id="3.1.26.11" evidence="8"/>
<evidence type="ECO:0000313" key="10">
    <source>
        <dbReference type="EMBL" id="TFV76472.1"/>
    </source>
</evidence>
<gene>
    <name evidence="8 10" type="primary">rnz</name>
    <name evidence="10" type="ORF">E4K64_12940</name>
</gene>
<name>A0A4Y9PAH8_9BRAD</name>
<dbReference type="InterPro" id="IPR013471">
    <property type="entry name" value="RNase_Z/BN"/>
</dbReference>
<reference evidence="10 11" key="1">
    <citation type="submission" date="2019-03" db="EMBL/GenBank/DDBJ databases">
        <title>Bradyrhizobium strains diversity.</title>
        <authorList>
            <person name="Urquiaga M.C.O."/>
            <person name="Hungria M."/>
            <person name="Delamuta J.R.M."/>
            <person name="Klepa M.S."/>
        </authorList>
    </citation>
    <scope>NUCLEOTIDE SEQUENCE [LARGE SCALE GENOMIC DNA]</scope>
    <source>
        <strain evidence="10 11">CNPSo 3426</strain>
    </source>
</reference>
<dbReference type="RefSeq" id="WP_135163845.1">
    <property type="nucleotide sequence ID" value="NZ_SPQS01000006.1"/>
</dbReference>
<dbReference type="HAMAP" id="MF_01818">
    <property type="entry name" value="RNase_Z_BN"/>
    <property type="match status" value="1"/>
</dbReference>
<comment type="caution">
    <text evidence="10">The sequence shown here is derived from an EMBL/GenBank/DDBJ whole genome shotgun (WGS) entry which is preliminary data.</text>
</comment>
<evidence type="ECO:0000256" key="5">
    <source>
        <dbReference type="ARBA" id="ARBA00022759"/>
    </source>
</evidence>
<evidence type="ECO:0000256" key="7">
    <source>
        <dbReference type="ARBA" id="ARBA00022833"/>
    </source>
</evidence>
<dbReference type="AlphaFoldDB" id="A0A4Y9PAH8"/>
<dbReference type="GO" id="GO:0008270">
    <property type="term" value="F:zinc ion binding"/>
    <property type="evidence" value="ECO:0007669"/>
    <property type="project" value="UniProtKB-UniRule"/>
</dbReference>
<keyword evidence="7 8" id="KW-0862">Zinc</keyword>
<dbReference type="Pfam" id="PF12706">
    <property type="entry name" value="Lactamase_B_2"/>
    <property type="match status" value="1"/>
</dbReference>
<keyword evidence="6 8" id="KW-0378">Hydrolase</keyword>
<keyword evidence="5 8" id="KW-0255">Endonuclease</keyword>
<proteinExistence type="inferred from homology"/>
<feature type="binding site" evidence="8">
    <location>
        <position position="140"/>
    </location>
    <ligand>
        <name>Zn(2+)</name>
        <dbReference type="ChEBI" id="CHEBI:29105"/>
        <label>1</label>
        <note>catalytic</note>
    </ligand>
</feature>
<comment type="cofactor">
    <cofactor evidence="8">
        <name>Zn(2+)</name>
        <dbReference type="ChEBI" id="CHEBI:29105"/>
    </cofactor>
    <text evidence="8">Binds 2 Zn(2+) ions.</text>
</comment>
<keyword evidence="4 8" id="KW-0479">Metal-binding</keyword>
<organism evidence="10 11">
    <name type="scientific">Bradyrhizobium frederickii</name>
    <dbReference type="NCBI Taxonomy" id="2560054"/>
    <lineage>
        <taxon>Bacteria</taxon>
        <taxon>Pseudomonadati</taxon>
        <taxon>Pseudomonadota</taxon>
        <taxon>Alphaproteobacteria</taxon>
        <taxon>Hyphomicrobiales</taxon>
        <taxon>Nitrobacteraceae</taxon>
        <taxon>Bradyrhizobium</taxon>
    </lineage>
</organism>
<evidence type="ECO:0000256" key="8">
    <source>
        <dbReference type="HAMAP-Rule" id="MF_01818"/>
    </source>
</evidence>
<comment type="subunit">
    <text evidence="1 8">Homodimer.</text>
</comment>
<dbReference type="Pfam" id="PF23023">
    <property type="entry name" value="Anti-Pycsar_Apyc1"/>
    <property type="match status" value="1"/>
</dbReference>
<evidence type="ECO:0000256" key="6">
    <source>
        <dbReference type="ARBA" id="ARBA00022801"/>
    </source>
</evidence>
<evidence type="ECO:0000313" key="11">
    <source>
        <dbReference type="Proteomes" id="UP000297700"/>
    </source>
</evidence>
<feature type="active site" description="Proton acceptor" evidence="8">
    <location>
        <position position="65"/>
    </location>
</feature>
<dbReference type="SMART" id="SM00849">
    <property type="entry name" value="Lactamase_B"/>
    <property type="match status" value="1"/>
</dbReference>
<dbReference type="NCBIfam" id="NF000801">
    <property type="entry name" value="PRK00055.1-3"/>
    <property type="match status" value="1"/>
</dbReference>
<evidence type="ECO:0000256" key="3">
    <source>
        <dbReference type="ARBA" id="ARBA00022722"/>
    </source>
</evidence>
<dbReference type="InterPro" id="IPR036866">
    <property type="entry name" value="RibonucZ/Hydroxyglut_hydro"/>
</dbReference>
<accession>A0A4Y9PAH8</accession>
<keyword evidence="2 8" id="KW-0819">tRNA processing</keyword>